<sequence length="53" mass="6082">MCYFVPAVSAYLSSYSAWPNIRAGIGANVYMYDLDQLYNYGSVKIANLRFLYK</sequence>
<organism evidence="1">
    <name type="scientific">Anguilla anguilla</name>
    <name type="common">European freshwater eel</name>
    <name type="synonym">Muraena anguilla</name>
    <dbReference type="NCBI Taxonomy" id="7936"/>
    <lineage>
        <taxon>Eukaryota</taxon>
        <taxon>Metazoa</taxon>
        <taxon>Chordata</taxon>
        <taxon>Craniata</taxon>
        <taxon>Vertebrata</taxon>
        <taxon>Euteleostomi</taxon>
        <taxon>Actinopterygii</taxon>
        <taxon>Neopterygii</taxon>
        <taxon>Teleostei</taxon>
        <taxon>Anguilliformes</taxon>
        <taxon>Anguillidae</taxon>
        <taxon>Anguilla</taxon>
    </lineage>
</organism>
<dbReference type="AlphaFoldDB" id="A0A0E9SIX6"/>
<name>A0A0E9SIX6_ANGAN</name>
<reference evidence="1" key="1">
    <citation type="submission" date="2014-11" db="EMBL/GenBank/DDBJ databases">
        <authorList>
            <person name="Amaro Gonzalez C."/>
        </authorList>
    </citation>
    <scope>NUCLEOTIDE SEQUENCE</scope>
</reference>
<protein>
    <submittedName>
        <fullName evidence="1">Uncharacterized protein</fullName>
    </submittedName>
</protein>
<accession>A0A0E9SIX6</accession>
<reference evidence="1" key="2">
    <citation type="journal article" date="2015" name="Fish Shellfish Immunol.">
        <title>Early steps in the European eel (Anguilla anguilla)-Vibrio vulnificus interaction in the gills: Role of the RtxA13 toxin.</title>
        <authorList>
            <person name="Callol A."/>
            <person name="Pajuelo D."/>
            <person name="Ebbesson L."/>
            <person name="Teles M."/>
            <person name="MacKenzie S."/>
            <person name="Amaro C."/>
        </authorList>
    </citation>
    <scope>NUCLEOTIDE SEQUENCE</scope>
</reference>
<evidence type="ECO:0000313" key="1">
    <source>
        <dbReference type="EMBL" id="JAH41309.1"/>
    </source>
</evidence>
<proteinExistence type="predicted"/>
<dbReference type="EMBL" id="GBXM01067268">
    <property type="protein sequence ID" value="JAH41309.1"/>
    <property type="molecule type" value="Transcribed_RNA"/>
</dbReference>